<dbReference type="GO" id="GO:0006612">
    <property type="term" value="P:protein targeting to membrane"/>
    <property type="evidence" value="ECO:0000318"/>
    <property type="project" value="GO_Central"/>
</dbReference>
<dbReference type="InterPro" id="IPR039859">
    <property type="entry name" value="PFA4/ZDH16/20/ERF2-like"/>
</dbReference>
<dbReference type="dictyBase" id="DDB_G0293930"/>
<evidence type="ECO:0000256" key="4">
    <source>
        <dbReference type="ARBA" id="ARBA00022989"/>
    </source>
</evidence>
<dbReference type="PaxDb" id="44689-DDB0192205"/>
<dbReference type="KEGG" id="ddi:DDB_G0293930"/>
<dbReference type="GeneID" id="8629498"/>
<evidence type="ECO:0000256" key="7">
    <source>
        <dbReference type="ARBA" id="ARBA00023315"/>
    </source>
</evidence>
<comment type="caution">
    <text evidence="10">The sequence shown here is derived from an EMBL/GenBank/DDBJ whole genome shotgun (WGS) entry which is preliminary data.</text>
</comment>
<accession>Q54B34</accession>
<name>Q54B34_DICDI</name>
<dbReference type="eggNOG" id="KOG1313">
    <property type="taxonomic scope" value="Eukaryota"/>
</dbReference>
<feature type="transmembrane region" description="Helical" evidence="8">
    <location>
        <begin position="177"/>
        <end position="200"/>
    </location>
</feature>
<keyword evidence="7 8" id="KW-0012">Acyltransferase</keyword>
<protein>
    <recommendedName>
        <fullName evidence="8">Palmitoyltransferase</fullName>
        <ecNumber evidence="8">2.3.1.225</ecNumber>
    </recommendedName>
</protein>
<evidence type="ECO:0000256" key="2">
    <source>
        <dbReference type="ARBA" id="ARBA00022679"/>
    </source>
</evidence>
<comment type="catalytic activity">
    <reaction evidence="8">
        <text>L-cysteinyl-[protein] + hexadecanoyl-CoA = S-hexadecanoyl-L-cysteinyl-[protein] + CoA</text>
        <dbReference type="Rhea" id="RHEA:36683"/>
        <dbReference type="Rhea" id="RHEA-COMP:10131"/>
        <dbReference type="Rhea" id="RHEA-COMP:11032"/>
        <dbReference type="ChEBI" id="CHEBI:29950"/>
        <dbReference type="ChEBI" id="CHEBI:57287"/>
        <dbReference type="ChEBI" id="CHEBI:57379"/>
        <dbReference type="ChEBI" id="CHEBI:74151"/>
        <dbReference type="EC" id="2.3.1.225"/>
    </reaction>
</comment>
<evidence type="ECO:0000256" key="8">
    <source>
        <dbReference type="RuleBase" id="RU079119"/>
    </source>
</evidence>
<keyword evidence="2 8" id="KW-0808">Transferase</keyword>
<dbReference type="GO" id="GO:0019706">
    <property type="term" value="F:protein-cysteine S-palmitoyltransferase activity"/>
    <property type="evidence" value="ECO:0000318"/>
    <property type="project" value="GO_Central"/>
</dbReference>
<dbReference type="GO" id="GO:0005783">
    <property type="term" value="C:endoplasmic reticulum"/>
    <property type="evidence" value="ECO:0000318"/>
    <property type="project" value="GO_Central"/>
</dbReference>
<dbReference type="EC" id="2.3.1.225" evidence="8"/>
<keyword evidence="3 8" id="KW-0812">Transmembrane</keyword>
<gene>
    <name evidence="10" type="ORF">DDB_G0293930</name>
</gene>
<feature type="domain" description="Palmitoyltransferase DHHC" evidence="9">
    <location>
        <begin position="130"/>
        <end position="249"/>
    </location>
</feature>
<dbReference type="InParanoid" id="Q54B34"/>
<dbReference type="GO" id="GO:0016020">
    <property type="term" value="C:membrane"/>
    <property type="evidence" value="ECO:0007669"/>
    <property type="project" value="UniProtKB-SubCell"/>
</dbReference>
<evidence type="ECO:0000313" key="10">
    <source>
        <dbReference type="EMBL" id="EAL60464.1"/>
    </source>
</evidence>
<keyword evidence="6" id="KW-0325">Glycoprotein</keyword>
<dbReference type="PANTHER" id="PTHR12246">
    <property type="entry name" value="PALMITOYLTRANSFERASE ZDHHC16"/>
    <property type="match status" value="1"/>
</dbReference>
<sequence>MTTTFLERVEHVLQFLLKLVGPLFVIFATLLIGSIAVVHFVIILPTLISPTHRNDDGTTDKIDDTSTTSHTYLFLYSLFHYSLSFFLLFNVAFNYALTIITSPGHPPRESDYSEEKIIEFKSIKTIKRSETYRFCIHCRLPKEERTHHCQLCGTCVLKMDHHCPWVNNCVGANNHRYFMLFLVYLWISCVYVCILSYPHVFNSESGYIPFSMLMSFVITLTIAFALGGLLGWQIYLILSNQTTIEFLHNRTQSKKAKARGEIYKNPYDFGVLQNFKQFFKANNNNNNNNNNFNWFTFALPTLQHPGKQNKKIEPLLEIV</sequence>
<organism evidence="10 11">
    <name type="scientific">Dictyostelium discoideum</name>
    <name type="common">Social amoeba</name>
    <dbReference type="NCBI Taxonomy" id="44689"/>
    <lineage>
        <taxon>Eukaryota</taxon>
        <taxon>Amoebozoa</taxon>
        <taxon>Evosea</taxon>
        <taxon>Eumycetozoa</taxon>
        <taxon>Dictyostelia</taxon>
        <taxon>Dictyosteliales</taxon>
        <taxon>Dictyosteliaceae</taxon>
        <taxon>Dictyostelium</taxon>
    </lineage>
</organism>
<proteinExistence type="inferred from homology"/>
<keyword evidence="5 8" id="KW-0472">Membrane</keyword>
<comment type="domain">
    <text evidence="8">The DHHC domain is required for palmitoyltransferase activity.</text>
</comment>
<dbReference type="PhylomeDB" id="Q54B34"/>
<dbReference type="AlphaFoldDB" id="Q54B34"/>
<dbReference type="HOGENOM" id="CLU_054274_0_0_1"/>
<reference evidence="10 11" key="1">
    <citation type="journal article" date="2005" name="Nature">
        <title>The genome of the social amoeba Dictyostelium discoideum.</title>
        <authorList>
            <consortium name="The Dictyostelium discoideum Sequencing Consortium"/>
            <person name="Eichinger L."/>
            <person name="Pachebat J.A."/>
            <person name="Glockner G."/>
            <person name="Rajandream M.A."/>
            <person name="Sucgang R."/>
            <person name="Berriman M."/>
            <person name="Song J."/>
            <person name="Olsen R."/>
            <person name="Szafranski K."/>
            <person name="Xu Q."/>
            <person name="Tunggal B."/>
            <person name="Kummerfeld S."/>
            <person name="Madera M."/>
            <person name="Konfortov B.A."/>
            <person name="Rivero F."/>
            <person name="Bankier A.T."/>
            <person name="Lehmann R."/>
            <person name="Hamlin N."/>
            <person name="Davies R."/>
            <person name="Gaudet P."/>
            <person name="Fey P."/>
            <person name="Pilcher K."/>
            <person name="Chen G."/>
            <person name="Saunders D."/>
            <person name="Sodergren E."/>
            <person name="Davis P."/>
            <person name="Kerhornou A."/>
            <person name="Nie X."/>
            <person name="Hall N."/>
            <person name="Anjard C."/>
            <person name="Hemphill L."/>
            <person name="Bason N."/>
            <person name="Farbrother P."/>
            <person name="Desany B."/>
            <person name="Just E."/>
            <person name="Morio T."/>
            <person name="Rost R."/>
            <person name="Churcher C."/>
            <person name="Cooper J."/>
            <person name="Haydock S."/>
            <person name="van Driessche N."/>
            <person name="Cronin A."/>
            <person name="Goodhead I."/>
            <person name="Muzny D."/>
            <person name="Mourier T."/>
            <person name="Pain A."/>
            <person name="Lu M."/>
            <person name="Harper D."/>
            <person name="Lindsay R."/>
            <person name="Hauser H."/>
            <person name="James K."/>
            <person name="Quiles M."/>
            <person name="Madan Babu M."/>
            <person name="Saito T."/>
            <person name="Buchrieser C."/>
            <person name="Wardroper A."/>
            <person name="Felder M."/>
            <person name="Thangavelu M."/>
            <person name="Johnson D."/>
            <person name="Knights A."/>
            <person name="Loulseged H."/>
            <person name="Mungall K."/>
            <person name="Oliver K."/>
            <person name="Price C."/>
            <person name="Quail M.A."/>
            <person name="Urushihara H."/>
            <person name="Hernandez J."/>
            <person name="Rabbinowitsch E."/>
            <person name="Steffen D."/>
            <person name="Sanders M."/>
            <person name="Ma J."/>
            <person name="Kohara Y."/>
            <person name="Sharp S."/>
            <person name="Simmonds M."/>
            <person name="Spiegler S."/>
            <person name="Tivey A."/>
            <person name="Sugano S."/>
            <person name="White B."/>
            <person name="Walker D."/>
            <person name="Woodward J."/>
            <person name="Winckler T."/>
            <person name="Tanaka Y."/>
            <person name="Shaulsky G."/>
            <person name="Schleicher M."/>
            <person name="Weinstock G."/>
            <person name="Rosenthal A."/>
            <person name="Cox E.C."/>
            <person name="Chisholm R.L."/>
            <person name="Gibbs R."/>
            <person name="Loomis W.F."/>
            <person name="Platzer M."/>
            <person name="Kay R.R."/>
            <person name="Williams J."/>
            <person name="Dear P.H."/>
            <person name="Noegel A.A."/>
            <person name="Barrell B."/>
            <person name="Kuspa A."/>
        </authorList>
    </citation>
    <scope>NUCLEOTIDE SEQUENCE [LARGE SCALE GENOMIC DNA]</scope>
    <source>
        <strain evidence="10 11">AX4</strain>
    </source>
</reference>
<comment type="similarity">
    <text evidence="8">Belongs to the DHHC palmitoyltransferase family.</text>
</comment>
<dbReference type="FunCoup" id="Q54B34">
    <property type="interactions" value="648"/>
</dbReference>
<evidence type="ECO:0000259" key="9">
    <source>
        <dbReference type="Pfam" id="PF01529"/>
    </source>
</evidence>
<feature type="transmembrane region" description="Helical" evidence="8">
    <location>
        <begin position="78"/>
        <end position="100"/>
    </location>
</feature>
<dbReference type="SMR" id="Q54B34"/>
<dbReference type="EMBL" id="AAFI02000224">
    <property type="protein sequence ID" value="EAL60464.1"/>
    <property type="molecule type" value="Genomic_DNA"/>
</dbReference>
<dbReference type="Proteomes" id="UP000002195">
    <property type="component" value="Unassembled WGS sequence"/>
</dbReference>
<dbReference type="GO" id="GO:0005794">
    <property type="term" value="C:Golgi apparatus"/>
    <property type="evidence" value="ECO:0000318"/>
    <property type="project" value="GO_Central"/>
</dbReference>
<feature type="transmembrane region" description="Helical" evidence="8">
    <location>
        <begin position="212"/>
        <end position="238"/>
    </location>
</feature>
<evidence type="ECO:0000313" key="11">
    <source>
        <dbReference type="Proteomes" id="UP000002195"/>
    </source>
</evidence>
<comment type="subcellular location">
    <subcellularLocation>
        <location evidence="1">Membrane</location>
        <topology evidence="1">Multi-pass membrane protein</topology>
    </subcellularLocation>
</comment>
<evidence type="ECO:0000256" key="5">
    <source>
        <dbReference type="ARBA" id="ARBA00023136"/>
    </source>
</evidence>
<dbReference type="InterPro" id="IPR001594">
    <property type="entry name" value="Palmitoyltrfase_DHHC"/>
</dbReference>
<dbReference type="Pfam" id="PF01529">
    <property type="entry name" value="DHHC"/>
    <property type="match status" value="1"/>
</dbReference>
<dbReference type="PROSITE" id="PS50216">
    <property type="entry name" value="DHHC"/>
    <property type="match status" value="1"/>
</dbReference>
<evidence type="ECO:0000256" key="6">
    <source>
        <dbReference type="ARBA" id="ARBA00023180"/>
    </source>
</evidence>
<feature type="transmembrane region" description="Helical" evidence="8">
    <location>
        <begin position="20"/>
        <end position="44"/>
    </location>
</feature>
<dbReference type="VEuPathDB" id="AmoebaDB:DDB_G0293930"/>
<dbReference type="OMA" id="APFEDEW"/>
<keyword evidence="4 8" id="KW-1133">Transmembrane helix</keyword>
<evidence type="ECO:0000256" key="1">
    <source>
        <dbReference type="ARBA" id="ARBA00004141"/>
    </source>
</evidence>
<dbReference type="RefSeq" id="XP_628882.1">
    <property type="nucleotide sequence ID" value="XM_628880.1"/>
</dbReference>
<keyword evidence="11" id="KW-1185">Reference proteome</keyword>
<evidence type="ECO:0000256" key="3">
    <source>
        <dbReference type="ARBA" id="ARBA00022692"/>
    </source>
</evidence>